<evidence type="ECO:0000313" key="1">
    <source>
        <dbReference type="EMBL" id="MBT0995413.1"/>
    </source>
</evidence>
<organism evidence="1 2">
    <name type="scientific">Cellulomonas fulva</name>
    <dbReference type="NCBI Taxonomy" id="2835530"/>
    <lineage>
        <taxon>Bacteria</taxon>
        <taxon>Bacillati</taxon>
        <taxon>Actinomycetota</taxon>
        <taxon>Actinomycetes</taxon>
        <taxon>Micrococcales</taxon>
        <taxon>Cellulomonadaceae</taxon>
        <taxon>Cellulomonas</taxon>
    </lineage>
</organism>
<proteinExistence type="predicted"/>
<gene>
    <name evidence="1" type="ORF">KIN34_14075</name>
</gene>
<keyword evidence="2" id="KW-1185">Reference proteome</keyword>
<sequence length="130" mass="13681">MVMRLDVVRLAAGNRLFVEGGSGDVVGVVAWGGEELLPCVRDSDVELAVPSAVDWRDIGVGDRAANVPAPACEELRLRGLIEDLDQDGVLTVLAAGHLVLIDTVGEPPFHVVGQEVAMLVRAAEVYPTGV</sequence>
<comment type="caution">
    <text evidence="1">The sequence shown here is derived from an EMBL/GenBank/DDBJ whole genome shotgun (WGS) entry which is preliminary data.</text>
</comment>
<dbReference type="EMBL" id="JAHBOH010000002">
    <property type="protein sequence ID" value="MBT0995413.1"/>
    <property type="molecule type" value="Genomic_DNA"/>
</dbReference>
<name>A0ABS5U201_9CELL</name>
<protein>
    <submittedName>
        <fullName evidence="1">Uncharacterized protein</fullName>
    </submittedName>
</protein>
<reference evidence="1 2" key="1">
    <citation type="submission" date="2021-05" db="EMBL/GenBank/DDBJ databases">
        <title>Description of Cellulomonas sp. DKR-3 sp. nov.</title>
        <authorList>
            <person name="Dahal R.H."/>
            <person name="Chaudhary D.K."/>
        </authorList>
    </citation>
    <scope>NUCLEOTIDE SEQUENCE [LARGE SCALE GENOMIC DNA]</scope>
    <source>
        <strain evidence="1 2">DKR-3</strain>
    </source>
</reference>
<dbReference type="Proteomes" id="UP000722125">
    <property type="component" value="Unassembled WGS sequence"/>
</dbReference>
<evidence type="ECO:0000313" key="2">
    <source>
        <dbReference type="Proteomes" id="UP000722125"/>
    </source>
</evidence>
<dbReference type="RefSeq" id="WP_214352342.1">
    <property type="nucleotide sequence ID" value="NZ_JAHBOH010000002.1"/>
</dbReference>
<accession>A0ABS5U201</accession>